<feature type="domain" description="HAMP" evidence="15">
    <location>
        <begin position="195"/>
        <end position="247"/>
    </location>
</feature>
<dbReference type="InterPro" id="IPR004358">
    <property type="entry name" value="Sig_transdc_His_kin-like_C"/>
</dbReference>
<protein>
    <recommendedName>
        <fullName evidence="3">histidine kinase</fullName>
        <ecNumber evidence="3">2.7.13.3</ecNumber>
    </recommendedName>
</protein>
<comment type="subcellular location">
    <subcellularLocation>
        <location evidence="2">Membrane</location>
    </subcellularLocation>
</comment>
<evidence type="ECO:0000256" key="13">
    <source>
        <dbReference type="SAM" id="Phobius"/>
    </source>
</evidence>
<feature type="coiled-coil region" evidence="12">
    <location>
        <begin position="235"/>
        <end position="280"/>
    </location>
</feature>
<dbReference type="PROSITE" id="PS50109">
    <property type="entry name" value="HIS_KIN"/>
    <property type="match status" value="1"/>
</dbReference>
<dbReference type="Pfam" id="PF02518">
    <property type="entry name" value="HATPase_c"/>
    <property type="match status" value="1"/>
</dbReference>
<evidence type="ECO:0000256" key="3">
    <source>
        <dbReference type="ARBA" id="ARBA00012438"/>
    </source>
</evidence>
<evidence type="ECO:0000256" key="12">
    <source>
        <dbReference type="SAM" id="Coils"/>
    </source>
</evidence>
<evidence type="ECO:0000256" key="6">
    <source>
        <dbReference type="ARBA" id="ARBA00022741"/>
    </source>
</evidence>
<dbReference type="CDD" id="cd00082">
    <property type="entry name" value="HisKA"/>
    <property type="match status" value="1"/>
</dbReference>
<dbReference type="PRINTS" id="PR00344">
    <property type="entry name" value="BCTRLSENSOR"/>
</dbReference>
<organism evidence="16 17">
    <name type="scientific">Ferruginivarius sediminum</name>
    <dbReference type="NCBI Taxonomy" id="2661937"/>
    <lineage>
        <taxon>Bacteria</taxon>
        <taxon>Pseudomonadati</taxon>
        <taxon>Pseudomonadota</taxon>
        <taxon>Alphaproteobacteria</taxon>
        <taxon>Rhodospirillales</taxon>
        <taxon>Rhodospirillaceae</taxon>
        <taxon>Ferruginivarius</taxon>
    </lineage>
</organism>
<sequence>MRSRIRASARIVEGQLLGTSAMRLRPPRMRSVRASFLAINVPLVLMAMMALFGVFEYTAHKQAMEDLHLKLRRIASNQSAVLAESVWNLDHERVKLILAATADDPDIRGIAVYDDMGNLIGAVGTFDKSRMPGLIAERDIVFSTREQVEVIGRLIVALTDARVTAGTHHRVLLAGALAVLLLMSVVVSALIANRWTIGIPLQRLLDSIDRTESGGVRHPVQWDSHDEIGAVARAFNRMQARQQRYETELRQARDNLERRVAERTAELARARDAAEAANKAKTGFLANMSHELRTPLNAVIGFAEVLEGEVLGPMAQPRYKDYAKDIAESGRHLLSLINDLLDLSKAEAGKLELDEGEVDLAEAVEQSLAMVQPRAEAAGVSLHRGVPEELPGLYADERKIKQVLLNLLTNAIKFTPAGGEVGALIEWDGTHLRFSVTDTGIGIAREDLEKVMQPFAQVDSSLNRKYEGTGLGLPLVKSLVELHGGELNIHSEPGRGTRVVVQLPFERVRRPATAARQAS</sequence>
<dbReference type="Gene3D" id="3.30.565.10">
    <property type="entry name" value="Histidine kinase-like ATPase, C-terminal domain"/>
    <property type="match status" value="1"/>
</dbReference>
<dbReference type="SMART" id="SM00304">
    <property type="entry name" value="HAMP"/>
    <property type="match status" value="1"/>
</dbReference>
<dbReference type="InterPro" id="IPR036097">
    <property type="entry name" value="HisK_dim/P_sf"/>
</dbReference>
<name>A0A369TF20_9PROT</name>
<evidence type="ECO:0000259" key="15">
    <source>
        <dbReference type="PROSITE" id="PS50885"/>
    </source>
</evidence>
<dbReference type="GO" id="GO:0000155">
    <property type="term" value="F:phosphorelay sensor kinase activity"/>
    <property type="evidence" value="ECO:0007669"/>
    <property type="project" value="InterPro"/>
</dbReference>
<evidence type="ECO:0000256" key="4">
    <source>
        <dbReference type="ARBA" id="ARBA00022553"/>
    </source>
</evidence>
<dbReference type="EC" id="2.7.13.3" evidence="3"/>
<keyword evidence="5" id="KW-0808">Transferase</keyword>
<keyword evidence="13" id="KW-0812">Transmembrane</keyword>
<dbReference type="FunFam" id="3.30.565.10:FF:000010">
    <property type="entry name" value="Sensor histidine kinase RcsC"/>
    <property type="match status" value="1"/>
</dbReference>
<dbReference type="SUPFAM" id="SSF47384">
    <property type="entry name" value="Homodimeric domain of signal transducing histidine kinase"/>
    <property type="match status" value="1"/>
</dbReference>
<keyword evidence="12" id="KW-0175">Coiled coil</keyword>
<dbReference type="FunFam" id="1.10.287.130:FF:000038">
    <property type="entry name" value="Sensory transduction histidine kinase"/>
    <property type="match status" value="1"/>
</dbReference>
<keyword evidence="11" id="KW-0131">Cell cycle</keyword>
<reference evidence="16 17" key="1">
    <citation type="submission" date="2018-07" db="EMBL/GenBank/DDBJ databases">
        <title>Venubactetium sediminum gen. nov., sp. nov., isolated from a marine solar saltern.</title>
        <authorList>
            <person name="Wang S."/>
        </authorList>
    </citation>
    <scope>NUCLEOTIDE SEQUENCE [LARGE SCALE GENOMIC DNA]</scope>
    <source>
        <strain evidence="16 17">WD2A32</strain>
    </source>
</reference>
<dbReference type="Pfam" id="PF00672">
    <property type="entry name" value="HAMP"/>
    <property type="match status" value="1"/>
</dbReference>
<evidence type="ECO:0000256" key="9">
    <source>
        <dbReference type="ARBA" id="ARBA00023012"/>
    </source>
</evidence>
<dbReference type="PROSITE" id="PS50885">
    <property type="entry name" value="HAMP"/>
    <property type="match status" value="1"/>
</dbReference>
<keyword evidence="4" id="KW-0597">Phosphoprotein</keyword>
<dbReference type="EMBL" id="QPMH01000001">
    <property type="protein sequence ID" value="RDD63850.1"/>
    <property type="molecule type" value="Genomic_DNA"/>
</dbReference>
<keyword evidence="7" id="KW-0418">Kinase</keyword>
<evidence type="ECO:0000259" key="14">
    <source>
        <dbReference type="PROSITE" id="PS50109"/>
    </source>
</evidence>
<dbReference type="InterPro" id="IPR005467">
    <property type="entry name" value="His_kinase_dom"/>
</dbReference>
<evidence type="ECO:0000313" key="17">
    <source>
        <dbReference type="Proteomes" id="UP000253941"/>
    </source>
</evidence>
<evidence type="ECO:0000256" key="10">
    <source>
        <dbReference type="ARBA" id="ARBA00023136"/>
    </source>
</evidence>
<evidence type="ECO:0000256" key="8">
    <source>
        <dbReference type="ARBA" id="ARBA00022840"/>
    </source>
</evidence>
<proteinExistence type="predicted"/>
<dbReference type="InterPro" id="IPR036890">
    <property type="entry name" value="HATPase_C_sf"/>
</dbReference>
<evidence type="ECO:0000256" key="5">
    <source>
        <dbReference type="ARBA" id="ARBA00022679"/>
    </source>
</evidence>
<comment type="caution">
    <text evidence="16">The sequence shown here is derived from an EMBL/GenBank/DDBJ whole genome shotgun (WGS) entry which is preliminary data.</text>
</comment>
<dbReference type="PANTHER" id="PTHR43047:SF63">
    <property type="entry name" value="HISTIDINE KINASE"/>
    <property type="match status" value="1"/>
</dbReference>
<dbReference type="Proteomes" id="UP000253941">
    <property type="component" value="Unassembled WGS sequence"/>
</dbReference>
<dbReference type="CDD" id="cd06225">
    <property type="entry name" value="HAMP"/>
    <property type="match status" value="1"/>
</dbReference>
<feature type="transmembrane region" description="Helical" evidence="13">
    <location>
        <begin position="171"/>
        <end position="193"/>
    </location>
</feature>
<dbReference type="Gene3D" id="1.10.287.130">
    <property type="match status" value="1"/>
</dbReference>
<keyword evidence="17" id="KW-1185">Reference proteome</keyword>
<dbReference type="InterPro" id="IPR003660">
    <property type="entry name" value="HAMP_dom"/>
</dbReference>
<dbReference type="SMART" id="SM00388">
    <property type="entry name" value="HisKA"/>
    <property type="match status" value="1"/>
</dbReference>
<keyword evidence="10 13" id="KW-0472">Membrane</keyword>
<dbReference type="InterPro" id="IPR003594">
    <property type="entry name" value="HATPase_dom"/>
</dbReference>
<keyword evidence="6" id="KW-0547">Nucleotide-binding</keyword>
<dbReference type="InterPro" id="IPR003661">
    <property type="entry name" value="HisK_dim/P_dom"/>
</dbReference>
<dbReference type="GO" id="GO:0009927">
    <property type="term" value="F:histidine phosphotransfer kinase activity"/>
    <property type="evidence" value="ECO:0007669"/>
    <property type="project" value="TreeGrafter"/>
</dbReference>
<dbReference type="SMART" id="SM00387">
    <property type="entry name" value="HATPase_c"/>
    <property type="match status" value="1"/>
</dbReference>
<dbReference type="PANTHER" id="PTHR43047">
    <property type="entry name" value="TWO-COMPONENT HISTIDINE PROTEIN KINASE"/>
    <property type="match status" value="1"/>
</dbReference>
<dbReference type="Gene3D" id="6.10.340.10">
    <property type="match status" value="1"/>
</dbReference>
<gene>
    <name evidence="16" type="ORF">DRB17_01400</name>
</gene>
<evidence type="ECO:0000256" key="7">
    <source>
        <dbReference type="ARBA" id="ARBA00022777"/>
    </source>
</evidence>
<feature type="domain" description="Histidine kinase" evidence="14">
    <location>
        <begin position="287"/>
        <end position="507"/>
    </location>
</feature>
<dbReference type="GO" id="GO:0005524">
    <property type="term" value="F:ATP binding"/>
    <property type="evidence" value="ECO:0007669"/>
    <property type="project" value="UniProtKB-KW"/>
</dbReference>
<dbReference type="GO" id="GO:0005886">
    <property type="term" value="C:plasma membrane"/>
    <property type="evidence" value="ECO:0007669"/>
    <property type="project" value="TreeGrafter"/>
</dbReference>
<comment type="catalytic activity">
    <reaction evidence="1">
        <text>ATP + protein L-histidine = ADP + protein N-phospho-L-histidine.</text>
        <dbReference type="EC" id="2.7.13.3"/>
    </reaction>
</comment>
<feature type="transmembrane region" description="Helical" evidence="13">
    <location>
        <begin position="32"/>
        <end position="55"/>
    </location>
</feature>
<keyword evidence="8" id="KW-0067">ATP-binding</keyword>
<dbReference type="AlphaFoldDB" id="A0A369TF20"/>
<evidence type="ECO:0000256" key="11">
    <source>
        <dbReference type="ARBA" id="ARBA00023306"/>
    </source>
</evidence>
<dbReference type="Pfam" id="PF00512">
    <property type="entry name" value="HisKA"/>
    <property type="match status" value="1"/>
</dbReference>
<evidence type="ECO:0000256" key="1">
    <source>
        <dbReference type="ARBA" id="ARBA00000085"/>
    </source>
</evidence>
<keyword evidence="13" id="KW-1133">Transmembrane helix</keyword>
<evidence type="ECO:0000256" key="2">
    <source>
        <dbReference type="ARBA" id="ARBA00004370"/>
    </source>
</evidence>
<keyword evidence="9" id="KW-0902">Two-component regulatory system</keyword>
<dbReference type="SUPFAM" id="SSF55874">
    <property type="entry name" value="ATPase domain of HSP90 chaperone/DNA topoisomerase II/histidine kinase"/>
    <property type="match status" value="1"/>
</dbReference>
<dbReference type="CDD" id="cd16922">
    <property type="entry name" value="HATPase_EvgS-ArcB-TorS-like"/>
    <property type="match status" value="1"/>
</dbReference>
<accession>A0A369TF20</accession>
<dbReference type="SUPFAM" id="SSF158472">
    <property type="entry name" value="HAMP domain-like"/>
    <property type="match status" value="1"/>
</dbReference>
<evidence type="ECO:0000313" key="16">
    <source>
        <dbReference type="EMBL" id="RDD63850.1"/>
    </source>
</evidence>